<dbReference type="Pfam" id="PF17889">
    <property type="entry name" value="NLRC4_HD"/>
    <property type="match status" value="1"/>
</dbReference>
<evidence type="ECO:0000256" key="11">
    <source>
        <dbReference type="ARBA" id="ARBA00023198"/>
    </source>
</evidence>
<dbReference type="Pfam" id="PF05729">
    <property type="entry name" value="NACHT"/>
    <property type="match status" value="1"/>
</dbReference>
<dbReference type="PROSITE" id="PS50209">
    <property type="entry name" value="CARD"/>
    <property type="match status" value="1"/>
</dbReference>
<evidence type="ECO:0000256" key="5">
    <source>
        <dbReference type="ARBA" id="ARBA00022614"/>
    </source>
</evidence>
<dbReference type="Gene3D" id="1.10.533.10">
    <property type="entry name" value="Death Domain, Fas"/>
    <property type="match status" value="1"/>
</dbReference>
<dbReference type="EMBL" id="CATNWA010019053">
    <property type="protein sequence ID" value="CAI9610982.1"/>
    <property type="molecule type" value="Genomic_DNA"/>
</dbReference>
<gene>
    <name evidence="15" type="ORF">SPARVUS_LOCUS14477280</name>
</gene>
<dbReference type="Gene3D" id="1.10.1900.50">
    <property type="match status" value="1"/>
</dbReference>
<dbReference type="PANTHER" id="PTHR47688:SF1">
    <property type="entry name" value="NLR FAMILY CARD DOMAIN-CONTAINING PROTEIN 4"/>
    <property type="match status" value="1"/>
</dbReference>
<evidence type="ECO:0000256" key="9">
    <source>
        <dbReference type="ARBA" id="ARBA00022840"/>
    </source>
</evidence>
<dbReference type="Proteomes" id="UP001162483">
    <property type="component" value="Unassembled WGS sequence"/>
</dbReference>
<keyword evidence="10" id="KW-0391">Immunity</keyword>
<keyword evidence="6" id="KW-0053">Apoptosis</keyword>
<evidence type="ECO:0000256" key="2">
    <source>
        <dbReference type="ARBA" id="ARBA00015338"/>
    </source>
</evidence>
<evidence type="ECO:0000256" key="1">
    <source>
        <dbReference type="ARBA" id="ARBA00004514"/>
    </source>
</evidence>
<dbReference type="SUPFAM" id="SSF52540">
    <property type="entry name" value="P-loop containing nucleoside triphosphate hydrolases"/>
    <property type="match status" value="1"/>
</dbReference>
<reference evidence="15" key="1">
    <citation type="submission" date="2023-05" db="EMBL/GenBank/DDBJ databases">
        <authorList>
            <person name="Stuckert A."/>
        </authorList>
    </citation>
    <scope>NUCLEOTIDE SEQUENCE</scope>
</reference>
<evidence type="ECO:0000313" key="16">
    <source>
        <dbReference type="Proteomes" id="UP001162483"/>
    </source>
</evidence>
<dbReference type="SMART" id="SM00368">
    <property type="entry name" value="LRR_RI"/>
    <property type="match status" value="3"/>
</dbReference>
<dbReference type="InterPro" id="IPR053882">
    <property type="entry name" value="Nlrc4-like_WHD"/>
</dbReference>
<protein>
    <recommendedName>
        <fullName evidence="2">NLR family CARD domain-containing protein 4</fullName>
    </recommendedName>
    <alternativeName>
        <fullName evidence="12">Ice protease-activating factor</fullName>
    </alternativeName>
</protein>
<dbReference type="Pfam" id="PF00619">
    <property type="entry name" value="CARD"/>
    <property type="match status" value="1"/>
</dbReference>
<evidence type="ECO:0000256" key="12">
    <source>
        <dbReference type="ARBA" id="ARBA00030378"/>
    </source>
</evidence>
<feature type="domain" description="NACHT" evidence="14">
    <location>
        <begin position="163"/>
        <end position="283"/>
    </location>
</feature>
<dbReference type="Gene3D" id="3.40.50.300">
    <property type="entry name" value="P-loop containing nucleotide triphosphate hydrolases"/>
    <property type="match status" value="1"/>
</dbReference>
<evidence type="ECO:0000256" key="3">
    <source>
        <dbReference type="ARBA" id="ARBA00022490"/>
    </source>
</evidence>
<dbReference type="InterPro" id="IPR040535">
    <property type="entry name" value="NLRC4_HD"/>
</dbReference>
<evidence type="ECO:0000256" key="6">
    <source>
        <dbReference type="ARBA" id="ARBA00022703"/>
    </source>
</evidence>
<keyword evidence="4" id="KW-0399">Innate immunity</keyword>
<keyword evidence="9" id="KW-0067">ATP-binding</keyword>
<dbReference type="InterPro" id="IPR001315">
    <property type="entry name" value="CARD"/>
</dbReference>
<organism evidence="15 16">
    <name type="scientific">Staurois parvus</name>
    <dbReference type="NCBI Taxonomy" id="386267"/>
    <lineage>
        <taxon>Eukaryota</taxon>
        <taxon>Metazoa</taxon>
        <taxon>Chordata</taxon>
        <taxon>Craniata</taxon>
        <taxon>Vertebrata</taxon>
        <taxon>Euteleostomi</taxon>
        <taxon>Amphibia</taxon>
        <taxon>Batrachia</taxon>
        <taxon>Anura</taxon>
        <taxon>Neobatrachia</taxon>
        <taxon>Ranoidea</taxon>
        <taxon>Ranidae</taxon>
        <taxon>Staurois</taxon>
    </lineage>
</organism>
<comment type="caution">
    <text evidence="15">The sequence shown here is derived from an EMBL/GenBank/DDBJ whole genome shotgun (WGS) entry which is preliminary data.</text>
</comment>
<keyword evidence="5" id="KW-0433">Leucine-rich repeat</keyword>
<dbReference type="PANTHER" id="PTHR47688">
    <property type="entry name" value="NLR FAMILY CARD DOMAIN-CONTAINING PROTEIN 4"/>
    <property type="match status" value="1"/>
</dbReference>
<comment type="subcellular location">
    <subcellularLocation>
        <location evidence="1">Cytoplasm</location>
        <location evidence="1">Cytosol</location>
    </subcellularLocation>
</comment>
<dbReference type="PROSITE" id="PS50837">
    <property type="entry name" value="NACHT"/>
    <property type="match status" value="1"/>
</dbReference>
<dbReference type="InterPro" id="IPR032675">
    <property type="entry name" value="LRR_dom_sf"/>
</dbReference>
<sequence>VDIIRSKFSGLTQRISTTISKQIACDLYATEIFTLEEMNYVLSDPVAEQVARRLITSVLSKGETSCTYFLQSLESKDRFLFHSLMGKNIFGKVTDEDLEDLERLLKRLYNSKFFQNIFPLGKEIDIIFDLETTFTDPLLWKKDTFNQRKEQYALEDLLNRLESPCIIEGEAGKGKTTILKRIAYLWASGKVESLKQYRLVFFITLRSMSENLFETMCDQLFPVTSNWNKQEFMHKIWNLGPNVLFLLDGYDEFSCESCAEVDDLIKHNYKFGSTVIVTTRTESLKEVRHCASLIVETSDITIESAKKLISNVLQEEEATALLQQLDETDFMKNLMKTPLFVVIACALRMGEYEFHMNTQTTLFCTLYNLMIERSHYKIRDVEISIKEQNITSCGDLALDGLFAHKFEFRKENLKNITEDILLKIGLLNMYGAQKPKPIYRFFHTSFQEYTAGRRLAQLLSSKDTSSTEKGESYLNKIQTVNDITNRYKNLLFYTCGSSRTAAQKLIVHIRNVCKDVISDSDTDFVDFGINLFYESATKKELSKEFELLFFRRTLHINTHNIASHHVDFFEYLPSCLSALHLVKLDLFGSHSNASSKDKMNISNEAGLMENKPNTYISEKVVKLFFDWTQTLQTLEVTLKNFDQLEKHDIKCLGKICCCAERLRLNISCSTGITGNLAKIVEYCKRMQDLIIDNTPLSTDDEMRIVEMTNVKILSISNIDRQQEDGALLHGLCNLVEVEKLVLHNINLNEKNAEILATGIQCLRELRILQLSDVPNICNGLEHIIESFSHNCNQIKELHLNNCCLTVKAVRSLTQNVKNMRNVEILDLSDNYLEDDGKQAVEELGIALTQLPALTTLKLPGGSNIKGCLDILMCQLKGIPSLSNLAFKRWNMTDDDVIKLASHLRENFKKLAFLDLSCNHVGNDGWISLIEALQNLKNLRHFDLSTENIFTPIGEVLKILCCVVGMLPHLSSLTLSNWELDSADLSKMKNAKLIYRKGEDPYKHLFEVEII</sequence>
<evidence type="ECO:0000259" key="14">
    <source>
        <dbReference type="PROSITE" id="PS50837"/>
    </source>
</evidence>
<keyword evidence="3" id="KW-0963">Cytoplasm</keyword>
<dbReference type="InterPro" id="IPR007111">
    <property type="entry name" value="NACHT_NTPase"/>
</dbReference>
<dbReference type="InterPro" id="IPR042220">
    <property type="entry name" value="NLRC4"/>
</dbReference>
<dbReference type="CDD" id="cd01671">
    <property type="entry name" value="CARD"/>
    <property type="match status" value="1"/>
</dbReference>
<dbReference type="InterPro" id="IPR011029">
    <property type="entry name" value="DEATH-like_dom_sf"/>
</dbReference>
<evidence type="ECO:0000256" key="7">
    <source>
        <dbReference type="ARBA" id="ARBA00022737"/>
    </source>
</evidence>
<accession>A0ABN9GQ37</accession>
<keyword evidence="8" id="KW-0547">Nucleotide-binding</keyword>
<evidence type="ECO:0000256" key="4">
    <source>
        <dbReference type="ARBA" id="ARBA00022588"/>
    </source>
</evidence>
<keyword evidence="16" id="KW-1185">Reference proteome</keyword>
<keyword evidence="11" id="KW-0395">Inflammatory response</keyword>
<evidence type="ECO:0000256" key="10">
    <source>
        <dbReference type="ARBA" id="ARBA00022859"/>
    </source>
</evidence>
<name>A0ABN9GQ37_9NEOB</name>
<dbReference type="Gene3D" id="3.80.10.10">
    <property type="entry name" value="Ribonuclease Inhibitor"/>
    <property type="match status" value="1"/>
</dbReference>
<evidence type="ECO:0000256" key="8">
    <source>
        <dbReference type="ARBA" id="ARBA00022741"/>
    </source>
</evidence>
<evidence type="ECO:0000259" key="13">
    <source>
        <dbReference type="PROSITE" id="PS50209"/>
    </source>
</evidence>
<proteinExistence type="predicted"/>
<keyword evidence="7" id="KW-0677">Repeat</keyword>
<feature type="non-terminal residue" evidence="15">
    <location>
        <position position="1"/>
    </location>
</feature>
<dbReference type="SUPFAM" id="SSF47986">
    <property type="entry name" value="DEATH domain"/>
    <property type="match status" value="1"/>
</dbReference>
<dbReference type="Pfam" id="PF22524">
    <property type="entry name" value="WHD_Nlrc4"/>
    <property type="match status" value="1"/>
</dbReference>
<dbReference type="InterPro" id="IPR027417">
    <property type="entry name" value="P-loop_NTPase"/>
</dbReference>
<dbReference type="SUPFAM" id="SSF52047">
    <property type="entry name" value="RNI-like"/>
    <property type="match status" value="1"/>
</dbReference>
<evidence type="ECO:0000313" key="15">
    <source>
        <dbReference type="EMBL" id="CAI9610982.1"/>
    </source>
</evidence>
<feature type="domain" description="CARD" evidence="13">
    <location>
        <begin position="1"/>
        <end position="88"/>
    </location>
</feature>